<dbReference type="Gene3D" id="3.40.190.10">
    <property type="entry name" value="Periplasmic binding protein-like II"/>
    <property type="match status" value="2"/>
</dbReference>
<dbReference type="AlphaFoldDB" id="A0A1N6EKP4"/>
<dbReference type="eggNOG" id="COG0687">
    <property type="taxonomic scope" value="Bacteria"/>
</dbReference>
<accession>A0A1N6EKP4</accession>
<dbReference type="Pfam" id="PF13416">
    <property type="entry name" value="SBP_bac_8"/>
    <property type="match status" value="1"/>
</dbReference>
<protein>
    <submittedName>
        <fullName evidence="3">Putative spermidine/putrescine transport system substrate-binding protein</fullName>
    </submittedName>
</protein>
<evidence type="ECO:0000313" key="4">
    <source>
        <dbReference type="Proteomes" id="UP000184758"/>
    </source>
</evidence>
<dbReference type="GO" id="GO:0030976">
    <property type="term" value="F:thiamine pyrophosphate binding"/>
    <property type="evidence" value="ECO:0007669"/>
    <property type="project" value="TreeGrafter"/>
</dbReference>
<dbReference type="RefSeq" id="WP_034546406.1">
    <property type="nucleotide sequence ID" value="NZ_FSRN01000001.1"/>
</dbReference>
<proteinExistence type="predicted"/>
<dbReference type="InterPro" id="IPR001188">
    <property type="entry name" value="Sperm_putr-bd"/>
</dbReference>
<dbReference type="PANTHER" id="PTHR30006">
    <property type="entry name" value="THIAMINE-BINDING PERIPLASMIC PROTEIN-RELATED"/>
    <property type="match status" value="1"/>
</dbReference>
<feature type="chain" id="PRO_5039230033" evidence="2">
    <location>
        <begin position="26"/>
        <end position="351"/>
    </location>
</feature>
<dbReference type="PANTHER" id="PTHR30006:SF2">
    <property type="entry name" value="ABC TRANSPORTER SUBSTRATE-BINDING PROTEIN"/>
    <property type="match status" value="1"/>
</dbReference>
<dbReference type="GO" id="GO:0030975">
    <property type="term" value="F:thiamine binding"/>
    <property type="evidence" value="ECO:0007669"/>
    <property type="project" value="TreeGrafter"/>
</dbReference>
<evidence type="ECO:0000256" key="2">
    <source>
        <dbReference type="SAM" id="SignalP"/>
    </source>
</evidence>
<dbReference type="GO" id="GO:0030288">
    <property type="term" value="C:outer membrane-bounded periplasmic space"/>
    <property type="evidence" value="ECO:0007669"/>
    <property type="project" value="TreeGrafter"/>
</dbReference>
<feature type="signal peptide" evidence="2">
    <location>
        <begin position="1"/>
        <end position="25"/>
    </location>
</feature>
<gene>
    <name evidence="3" type="ORF">SAMN05878443_0045</name>
</gene>
<dbReference type="SUPFAM" id="SSF53850">
    <property type="entry name" value="Periplasmic binding protein-like II"/>
    <property type="match status" value="1"/>
</dbReference>
<dbReference type="CDD" id="cd13589">
    <property type="entry name" value="PBP2_polyamine_RpCGA009"/>
    <property type="match status" value="1"/>
</dbReference>
<dbReference type="Proteomes" id="UP000184758">
    <property type="component" value="Unassembled WGS sequence"/>
</dbReference>
<organism evidence="3 4">
    <name type="scientific">Carnobacterium alterfunditum</name>
    <dbReference type="NCBI Taxonomy" id="28230"/>
    <lineage>
        <taxon>Bacteria</taxon>
        <taxon>Bacillati</taxon>
        <taxon>Bacillota</taxon>
        <taxon>Bacilli</taxon>
        <taxon>Lactobacillales</taxon>
        <taxon>Carnobacteriaceae</taxon>
        <taxon>Carnobacterium</taxon>
    </lineage>
</organism>
<dbReference type="OrthoDB" id="9769319at2"/>
<keyword evidence="4" id="KW-1185">Reference proteome</keyword>
<evidence type="ECO:0000256" key="1">
    <source>
        <dbReference type="ARBA" id="ARBA00022729"/>
    </source>
</evidence>
<dbReference type="PRINTS" id="PR00909">
    <property type="entry name" value="SPERMDNBNDNG"/>
</dbReference>
<dbReference type="GO" id="GO:0019808">
    <property type="term" value="F:polyamine binding"/>
    <property type="evidence" value="ECO:0007669"/>
    <property type="project" value="InterPro"/>
</dbReference>
<dbReference type="EMBL" id="FSRN01000001">
    <property type="protein sequence ID" value="SIN83491.1"/>
    <property type="molecule type" value="Genomic_DNA"/>
</dbReference>
<dbReference type="InterPro" id="IPR006059">
    <property type="entry name" value="SBP"/>
</dbReference>
<dbReference type="PROSITE" id="PS51257">
    <property type="entry name" value="PROKAR_LIPOPROTEIN"/>
    <property type="match status" value="1"/>
</dbReference>
<sequence length="351" mass="38338">MKKKMVLASLTAMSALMLGACGQEANGENKENKELVISTFGLSEDVMQEDVFVPFEEEYGVDIVVETGTSSERYTKFESNPNSTIDIIDLPQSNASQGAAEGLFEEIDTEKIPNLADLIDSAKVLSENGSGAAYTVNSIGIIYDEEAAGMKIDEFSDLWDPSLEGKISIPDIATTFGPSMMYVASEYKGVDITTDNGAAAFEGLEELAPNVVKTYSKSSDLANMFQSGEIVAAVVGDFAIPMISEAQPSVQYVVPLSGTYANFNTVNINTNSENKEMAYNFVNWRLSEELQMITAASLNEAPTNENVELSGEIAENKTYGEIAELTKLVDFDFVNTQMDDWIDMWNRTMNQ</sequence>
<dbReference type="GO" id="GO:0015846">
    <property type="term" value="P:polyamine transport"/>
    <property type="evidence" value="ECO:0007669"/>
    <property type="project" value="InterPro"/>
</dbReference>
<keyword evidence="1 2" id="KW-0732">Signal</keyword>
<dbReference type="GO" id="GO:0015888">
    <property type="term" value="P:thiamine transport"/>
    <property type="evidence" value="ECO:0007669"/>
    <property type="project" value="TreeGrafter"/>
</dbReference>
<evidence type="ECO:0000313" key="3">
    <source>
        <dbReference type="EMBL" id="SIN83491.1"/>
    </source>
</evidence>
<reference evidence="4" key="1">
    <citation type="submission" date="2016-11" db="EMBL/GenBank/DDBJ databases">
        <authorList>
            <person name="Varghese N."/>
            <person name="Submissions S."/>
        </authorList>
    </citation>
    <scope>NUCLEOTIDE SEQUENCE [LARGE SCALE GENOMIC DNA]</scope>
    <source>
        <strain evidence="4">313</strain>
    </source>
</reference>
<dbReference type="STRING" id="28230.SAMN05878443_0045"/>
<name>A0A1N6EKP4_9LACT</name>